<dbReference type="InterPro" id="IPR018816">
    <property type="entry name" value="Cactin_central"/>
</dbReference>
<evidence type="ECO:0000313" key="6">
    <source>
        <dbReference type="EMBL" id="EMC99521.1"/>
    </source>
</evidence>
<gene>
    <name evidence="6" type="ORF">BAUCODRAFT_119101</name>
</gene>
<dbReference type="EMBL" id="KB445551">
    <property type="protein sequence ID" value="EMC99521.1"/>
    <property type="molecule type" value="Genomic_DNA"/>
</dbReference>
<dbReference type="PANTHER" id="PTHR21737">
    <property type="entry name" value="POLYGLUTAMINE BINDING PROTEIN 1/MARVEL MEMBRANE-ASSOCIATING DOMAIN CONTAINING 3"/>
    <property type="match status" value="1"/>
</dbReference>
<feature type="domain" description="Splicing factor cactin central" evidence="5">
    <location>
        <begin position="12"/>
        <end position="198"/>
    </location>
</feature>
<accession>M2MRS8</accession>
<dbReference type="Pfam" id="PF09732">
    <property type="entry name" value="CactinC_cactus"/>
    <property type="match status" value="1"/>
</dbReference>
<dbReference type="GO" id="GO:0005681">
    <property type="term" value="C:spliceosomal complex"/>
    <property type="evidence" value="ECO:0007669"/>
    <property type="project" value="TreeGrafter"/>
</dbReference>
<dbReference type="HOGENOM" id="CLU_011759_2_1_1"/>
<organism evidence="6 7">
    <name type="scientific">Baudoinia panamericana (strain UAMH 10762)</name>
    <name type="common">Angels' share fungus</name>
    <name type="synonym">Baudoinia compniacensis (strain UAMH 10762)</name>
    <dbReference type="NCBI Taxonomy" id="717646"/>
    <lineage>
        <taxon>Eukaryota</taxon>
        <taxon>Fungi</taxon>
        <taxon>Dikarya</taxon>
        <taxon>Ascomycota</taxon>
        <taxon>Pezizomycotina</taxon>
        <taxon>Dothideomycetes</taxon>
        <taxon>Dothideomycetidae</taxon>
        <taxon>Mycosphaerellales</taxon>
        <taxon>Teratosphaeriaceae</taxon>
        <taxon>Baudoinia</taxon>
    </lineage>
</organism>
<dbReference type="eggNOG" id="KOG2370">
    <property type="taxonomic scope" value="Eukaryota"/>
</dbReference>
<evidence type="ECO:0000256" key="2">
    <source>
        <dbReference type="ARBA" id="ARBA00034534"/>
    </source>
</evidence>
<dbReference type="SMART" id="SM01050">
    <property type="entry name" value="CactinC_cactus"/>
    <property type="match status" value="1"/>
</dbReference>
<dbReference type="AlphaFoldDB" id="M2MRS8"/>
<dbReference type="GeneID" id="19107384"/>
<sequence>MSKSSIPSKRPASDAQEAAWVADEDRFVLQQAKKKAALRVKGGRAAPIDWLAVMLAVVDPERNLLDDEVDVDDIDLKLPETMFDALHEKELIELEKGIETYVALERSRSNLDYWTTMKAICNDRRTQRALSNRSARGVSSIAGDLDKLLGPKTLADLEKLETQVEAKLASNEPIDTDYWEHLLRSLLTYKAKAKMRKLTDRVIESRLESLRNPQAAVSDAGMGKVDHGLHDPQAKPAKSKSRVANSEDGTLDLPPAKRLRSDSENVKDGYDGLFAKRLSDEKERARRQGVIPGRKRLGSASDDGEPALKRQRTTTEGSLQVMGPSSSQAAFDRDLSRGLMDNEELLTTEEPVETKNIHLWPSNVRPRKPRYFARVVTGYEWNKYNQTHYDADNPPPKVVQGYRFNILYPDLADKTRAPTYKIQREGGRRRGEMTAPAGEDDTCVIRFIAGQPYEDIAFRIVDKEWDYSAKRDRGFRSSFDKGILQLHFQFKKIYYRK</sequence>
<dbReference type="OrthoDB" id="265955at2759"/>
<evidence type="ECO:0000313" key="7">
    <source>
        <dbReference type="Proteomes" id="UP000011761"/>
    </source>
</evidence>
<dbReference type="GO" id="GO:0005737">
    <property type="term" value="C:cytoplasm"/>
    <property type="evidence" value="ECO:0007669"/>
    <property type="project" value="TreeGrafter"/>
</dbReference>
<evidence type="ECO:0000259" key="5">
    <source>
        <dbReference type="Pfam" id="PF10312"/>
    </source>
</evidence>
<feature type="domain" description="Splicing factor Cactin C-terminal" evidence="4">
    <location>
        <begin position="360"/>
        <end position="497"/>
    </location>
</feature>
<dbReference type="STRING" id="717646.M2MRS8"/>
<feature type="compositionally biased region" description="Basic and acidic residues" evidence="3">
    <location>
        <begin position="224"/>
        <end position="233"/>
    </location>
</feature>
<dbReference type="RefSeq" id="XP_007673201.1">
    <property type="nucleotide sequence ID" value="XM_007675011.1"/>
</dbReference>
<dbReference type="InterPro" id="IPR019134">
    <property type="entry name" value="Cactin_C"/>
</dbReference>
<dbReference type="KEGG" id="bcom:BAUCODRAFT_119101"/>
<name>M2MRS8_BAUPA</name>
<feature type="compositionally biased region" description="Polar residues" evidence="3">
    <location>
        <begin position="314"/>
        <end position="329"/>
    </location>
</feature>
<dbReference type="Proteomes" id="UP000011761">
    <property type="component" value="Unassembled WGS sequence"/>
</dbReference>
<feature type="region of interest" description="Disordered" evidence="3">
    <location>
        <begin position="211"/>
        <end position="266"/>
    </location>
</feature>
<evidence type="ECO:0000259" key="4">
    <source>
        <dbReference type="Pfam" id="PF09732"/>
    </source>
</evidence>
<keyword evidence="7" id="KW-1185">Reference proteome</keyword>
<comment type="similarity">
    <text evidence="1">Belongs to the CACTIN family.</text>
</comment>
<feature type="region of interest" description="Disordered" evidence="3">
    <location>
        <begin position="281"/>
        <end position="329"/>
    </location>
</feature>
<evidence type="ECO:0000256" key="3">
    <source>
        <dbReference type="SAM" id="MobiDB-lite"/>
    </source>
</evidence>
<reference evidence="6 7" key="1">
    <citation type="journal article" date="2012" name="PLoS Pathog.">
        <title>Diverse lifestyles and strategies of plant pathogenesis encoded in the genomes of eighteen Dothideomycetes fungi.</title>
        <authorList>
            <person name="Ohm R.A."/>
            <person name="Feau N."/>
            <person name="Henrissat B."/>
            <person name="Schoch C.L."/>
            <person name="Horwitz B.A."/>
            <person name="Barry K.W."/>
            <person name="Condon B.J."/>
            <person name="Copeland A.C."/>
            <person name="Dhillon B."/>
            <person name="Glaser F."/>
            <person name="Hesse C.N."/>
            <person name="Kosti I."/>
            <person name="LaButti K."/>
            <person name="Lindquist E.A."/>
            <person name="Lucas S."/>
            <person name="Salamov A.A."/>
            <person name="Bradshaw R.E."/>
            <person name="Ciuffetti L."/>
            <person name="Hamelin R.C."/>
            <person name="Kema G.H.J."/>
            <person name="Lawrence C."/>
            <person name="Scott J.A."/>
            <person name="Spatafora J.W."/>
            <person name="Turgeon B.G."/>
            <person name="de Wit P.J.G.M."/>
            <person name="Zhong S."/>
            <person name="Goodwin S.B."/>
            <person name="Grigoriev I.V."/>
        </authorList>
    </citation>
    <scope>NUCLEOTIDE SEQUENCE [LARGE SCALE GENOMIC DNA]</scope>
    <source>
        <strain evidence="6 7">UAMH 10762</strain>
    </source>
</reference>
<dbReference type="GO" id="GO:0000380">
    <property type="term" value="P:alternative mRNA splicing, via spliceosome"/>
    <property type="evidence" value="ECO:0007669"/>
    <property type="project" value="EnsemblFungi"/>
</dbReference>
<dbReference type="GO" id="GO:0045292">
    <property type="term" value="P:mRNA cis splicing, via spliceosome"/>
    <property type="evidence" value="ECO:0007669"/>
    <property type="project" value="EnsemblFungi"/>
</dbReference>
<protein>
    <recommendedName>
        <fullName evidence="2">Splicing factor Cactin</fullName>
    </recommendedName>
</protein>
<dbReference type="PANTHER" id="PTHR21737:SF4">
    <property type="entry name" value="SPLICING FACTOR CACTIN"/>
    <property type="match status" value="1"/>
</dbReference>
<dbReference type="Pfam" id="PF10312">
    <property type="entry name" value="Cactin_mid"/>
    <property type="match status" value="1"/>
</dbReference>
<dbReference type="OMA" id="HIDFWND"/>
<evidence type="ECO:0000256" key="1">
    <source>
        <dbReference type="ARBA" id="ARBA00006895"/>
    </source>
</evidence>
<proteinExistence type="inferred from homology"/>